<accession>A0A7L7YMB8</accession>
<dbReference type="SUPFAM" id="SSF52540">
    <property type="entry name" value="P-loop containing nucleoside triphosphate hydrolases"/>
    <property type="match status" value="1"/>
</dbReference>
<protein>
    <recommendedName>
        <fullName evidence="3">AAA family ATPase</fullName>
    </recommendedName>
</protein>
<gene>
    <name evidence="1" type="ORF">ID128_00290</name>
</gene>
<dbReference type="RefSeq" id="WP_191111158.1">
    <property type="nucleotide sequence ID" value="NZ_CP061738.1"/>
</dbReference>
<dbReference type="InterPro" id="IPR027417">
    <property type="entry name" value="P-loop_NTPase"/>
</dbReference>
<evidence type="ECO:0000313" key="1">
    <source>
        <dbReference type="EMBL" id="QOD38363.1"/>
    </source>
</evidence>
<dbReference type="Gene3D" id="3.40.50.300">
    <property type="entry name" value="P-loop containing nucleotide triphosphate hydrolases"/>
    <property type="match status" value="1"/>
</dbReference>
<dbReference type="Proteomes" id="UP000516514">
    <property type="component" value="Chromosome"/>
</dbReference>
<dbReference type="AlphaFoldDB" id="A0A7L7YMB8"/>
<sequence>MSKTLIYLVGFPGSGKLTTAKELCKIIDAVIVNNNLFNNIIFKVVKLRNGEVTDDLWEKIFAVRENMLSILEKHYIKSKHYIFTNELIDGDPYDQRLYGSVVNVSKKMGMKVLPAILHCNSEELVKRVQLEERGQENKITDSDFAMKKIKGKRLFVPEGSLEIDNSYLSAKKVAKKIVDTMKDEKLIKASVNNLTERTRG</sequence>
<dbReference type="KEGG" id="wms:ID128_00290"/>
<reference evidence="1 2" key="1">
    <citation type="submission" date="2020-09" db="EMBL/GenBank/DDBJ databases">
        <title>An Earliest Endosymbiont, Wolbachia massiliensis sp. nov., Strain PL13 From the Bed Bug (Cimex hemipterius), Type strain of a New supergroup T.</title>
        <authorList>
            <person name="Laidoudi Y."/>
            <person name="Levasseur A."/>
            <person name="Medkour H."/>
            <person name="Maaloum M."/>
            <person name="BenKhedher M."/>
            <person name="Sambou M."/>
            <person name="Bassene H."/>
            <person name="Davoust B."/>
            <person name="Fenollar F."/>
            <person name="Raoult D."/>
            <person name="Mediannikov O."/>
        </authorList>
    </citation>
    <scope>NUCLEOTIDE SEQUENCE [LARGE SCALE GENOMIC DNA]</scope>
    <source>
        <strain evidence="1 2">PL13</strain>
    </source>
</reference>
<evidence type="ECO:0008006" key="3">
    <source>
        <dbReference type="Google" id="ProtNLM"/>
    </source>
</evidence>
<keyword evidence="2" id="KW-1185">Reference proteome</keyword>
<proteinExistence type="predicted"/>
<name>A0A7L7YMB8_9RICK</name>
<evidence type="ECO:0000313" key="2">
    <source>
        <dbReference type="Proteomes" id="UP000516514"/>
    </source>
</evidence>
<dbReference type="EMBL" id="CP061738">
    <property type="protein sequence ID" value="QOD38363.1"/>
    <property type="molecule type" value="Genomic_DNA"/>
</dbReference>
<organism evidence="1 2">
    <name type="scientific">Candidatus Wolbachia massiliensis</name>
    <dbReference type="NCBI Taxonomy" id="1845000"/>
    <lineage>
        <taxon>Bacteria</taxon>
        <taxon>Pseudomonadati</taxon>
        <taxon>Pseudomonadota</taxon>
        <taxon>Alphaproteobacteria</taxon>
        <taxon>Rickettsiales</taxon>
        <taxon>Anaplasmataceae</taxon>
        <taxon>Wolbachieae</taxon>
        <taxon>Wolbachia</taxon>
    </lineage>
</organism>